<dbReference type="InterPro" id="IPR001650">
    <property type="entry name" value="Helicase_C-like"/>
</dbReference>
<dbReference type="GO" id="GO:0005829">
    <property type="term" value="C:cytosol"/>
    <property type="evidence" value="ECO:0007669"/>
    <property type="project" value="TreeGrafter"/>
</dbReference>
<name>A0A7S7FZV2_9MOLU</name>
<dbReference type="EMBL" id="CP060385">
    <property type="protein sequence ID" value="QOX89546.1"/>
    <property type="molecule type" value="Genomic_DNA"/>
</dbReference>
<dbReference type="Gene3D" id="3.40.50.300">
    <property type="entry name" value="P-loop containing nucleotide triphosphate hydrolases"/>
    <property type="match status" value="1"/>
</dbReference>
<dbReference type="Pfam" id="PF00271">
    <property type="entry name" value="Helicase_C"/>
    <property type="match status" value="1"/>
</dbReference>
<sequence length="91" mass="10450">MSKAGIKAQLITGHYNIEKRNIILKNFDKEKIQVIINVNVLTEGWDCQIVSCVVLLRPSSFKSTIEQMIGRGLRLVNHTKYPHITKKIVLY</sequence>
<dbReference type="SUPFAM" id="SSF52540">
    <property type="entry name" value="P-loop containing nucleoside triphosphate hydrolases"/>
    <property type="match status" value="1"/>
</dbReference>
<feature type="domain" description="Helicase C-terminal" evidence="1">
    <location>
        <begin position="3"/>
        <end position="74"/>
    </location>
</feature>
<dbReference type="PANTHER" id="PTHR47396">
    <property type="entry name" value="TYPE I RESTRICTION ENZYME ECOKI R PROTEIN"/>
    <property type="match status" value="1"/>
</dbReference>
<dbReference type="InterPro" id="IPR027417">
    <property type="entry name" value="P-loop_NTPase"/>
</dbReference>
<evidence type="ECO:0000313" key="2">
    <source>
        <dbReference type="EMBL" id="QOX89546.1"/>
    </source>
</evidence>
<dbReference type="InterPro" id="IPR050742">
    <property type="entry name" value="Helicase_Restrict-Modif_Enz"/>
</dbReference>
<organism evidence="2">
    <name type="scientific">Candidatus Phytoplasma australasiaticum subsp. australasiaticum</name>
    <dbReference type="NCBI Taxonomy" id="2832407"/>
    <lineage>
        <taxon>Bacteria</taxon>
        <taxon>Bacillati</taxon>
        <taxon>Mycoplasmatota</taxon>
        <taxon>Mollicutes</taxon>
        <taxon>Acholeplasmatales</taxon>
        <taxon>Acholeplasmataceae</taxon>
        <taxon>Candidatus Phytoplasma</taxon>
        <taxon>16SrII (Peanut WB group)</taxon>
        <taxon>Candidatus Phytoplasma australasiaticum</taxon>
    </lineage>
</organism>
<protein>
    <recommendedName>
        <fullName evidence="1">Helicase C-terminal domain-containing protein</fullName>
    </recommendedName>
</protein>
<evidence type="ECO:0000259" key="1">
    <source>
        <dbReference type="Pfam" id="PF00271"/>
    </source>
</evidence>
<accession>A0A7S7FZV2</accession>
<dbReference type="AlphaFoldDB" id="A0A7S7FZV2"/>
<dbReference type="PANTHER" id="PTHR47396:SF1">
    <property type="entry name" value="ATP-DEPENDENT HELICASE IRC3-RELATED"/>
    <property type="match status" value="1"/>
</dbReference>
<proteinExistence type="predicted"/>
<gene>
    <name evidence="2" type="ORF">H7685_00155</name>
</gene>
<reference evidence="2" key="1">
    <citation type="submission" date="2020-08" db="EMBL/GenBank/DDBJ databases">
        <title>Phytoplasma sp. strain PR08 associated with Phyllody Disease of Parthenium hysterophorus.</title>
        <authorList>
            <person name="Kirdat K."/>
            <person name="Tiwarekar B."/>
            <person name="Yadav A."/>
        </authorList>
    </citation>
    <scope>NUCLEOTIDE SEQUENCE [LARGE SCALE GENOMIC DNA]</scope>
    <source>
        <strain evidence="2">PR08</strain>
    </source>
</reference>